<dbReference type="Gene3D" id="2.40.10.350">
    <property type="entry name" value="Rod shape-determining protein MreC, domain 2"/>
    <property type="match status" value="1"/>
</dbReference>
<keyword evidence="8" id="KW-1185">Reference proteome</keyword>
<dbReference type="PANTHER" id="PTHR34138">
    <property type="entry name" value="CELL SHAPE-DETERMINING PROTEIN MREC"/>
    <property type="match status" value="1"/>
</dbReference>
<protein>
    <recommendedName>
        <fullName evidence="2 5">Cell shape-determining protein MreC</fullName>
    </recommendedName>
    <alternativeName>
        <fullName evidence="4 5">Cell shape protein MreC</fullName>
    </alternativeName>
</protein>
<proteinExistence type="inferred from homology"/>
<dbReference type="InterPro" id="IPR042177">
    <property type="entry name" value="Cell/Rod_1"/>
</dbReference>
<dbReference type="NCBIfam" id="NF010532">
    <property type="entry name" value="PRK13922.9-3"/>
    <property type="match status" value="1"/>
</dbReference>
<evidence type="ECO:0000256" key="1">
    <source>
        <dbReference type="ARBA" id="ARBA00009369"/>
    </source>
</evidence>
<evidence type="ECO:0000313" key="7">
    <source>
        <dbReference type="EMBL" id="STZ69886.1"/>
    </source>
</evidence>
<dbReference type="RefSeq" id="WP_115092502.1">
    <property type="nucleotide sequence ID" value="NZ_CP068107.1"/>
</dbReference>
<organism evidence="7 8">
    <name type="scientific">Myroides odoratus</name>
    <name type="common">Flavobacterium odoratum</name>
    <dbReference type="NCBI Taxonomy" id="256"/>
    <lineage>
        <taxon>Bacteria</taxon>
        <taxon>Pseudomonadati</taxon>
        <taxon>Bacteroidota</taxon>
        <taxon>Flavobacteriia</taxon>
        <taxon>Flavobacteriales</taxon>
        <taxon>Flavobacteriaceae</taxon>
        <taxon>Myroides</taxon>
    </lineage>
</organism>
<name>A0A378U432_MYROD</name>
<dbReference type="InterPro" id="IPR042175">
    <property type="entry name" value="Cell/Rod_MreC_2"/>
</dbReference>
<comment type="function">
    <text evidence="5">Involved in formation and maintenance of cell shape.</text>
</comment>
<evidence type="ECO:0000256" key="4">
    <source>
        <dbReference type="ARBA" id="ARBA00032089"/>
    </source>
</evidence>
<dbReference type="GO" id="GO:0008360">
    <property type="term" value="P:regulation of cell shape"/>
    <property type="evidence" value="ECO:0007669"/>
    <property type="project" value="UniProtKB-KW"/>
</dbReference>
<dbReference type="EMBL" id="UGQL01000002">
    <property type="protein sequence ID" value="STZ69886.1"/>
    <property type="molecule type" value="Genomic_DNA"/>
</dbReference>
<dbReference type="PIRSF" id="PIRSF038471">
    <property type="entry name" value="MreC"/>
    <property type="match status" value="1"/>
</dbReference>
<reference evidence="7 8" key="1">
    <citation type="submission" date="2018-06" db="EMBL/GenBank/DDBJ databases">
        <authorList>
            <consortium name="Pathogen Informatics"/>
            <person name="Doyle S."/>
        </authorList>
    </citation>
    <scope>NUCLEOTIDE SEQUENCE [LARGE SCALE GENOMIC DNA]</scope>
    <source>
        <strain evidence="7 8">NCTC11179</strain>
    </source>
</reference>
<dbReference type="InterPro" id="IPR007221">
    <property type="entry name" value="MreC"/>
</dbReference>
<evidence type="ECO:0000256" key="5">
    <source>
        <dbReference type="PIRNR" id="PIRNR038471"/>
    </source>
</evidence>
<dbReference type="AlphaFoldDB" id="A0A378U432"/>
<keyword evidence="3 5" id="KW-0133">Cell shape</keyword>
<dbReference type="Gene3D" id="2.40.10.340">
    <property type="entry name" value="Rod shape-determining protein MreC, domain 1"/>
    <property type="match status" value="1"/>
</dbReference>
<dbReference type="Proteomes" id="UP000255024">
    <property type="component" value="Unassembled WGS sequence"/>
</dbReference>
<evidence type="ECO:0000256" key="3">
    <source>
        <dbReference type="ARBA" id="ARBA00022960"/>
    </source>
</evidence>
<evidence type="ECO:0000256" key="2">
    <source>
        <dbReference type="ARBA" id="ARBA00013855"/>
    </source>
</evidence>
<dbReference type="Pfam" id="PF04085">
    <property type="entry name" value="MreC"/>
    <property type="match status" value="1"/>
</dbReference>
<dbReference type="InterPro" id="IPR055342">
    <property type="entry name" value="MreC_beta-barrel_core"/>
</dbReference>
<dbReference type="GO" id="GO:0005886">
    <property type="term" value="C:plasma membrane"/>
    <property type="evidence" value="ECO:0007669"/>
    <property type="project" value="TreeGrafter"/>
</dbReference>
<evidence type="ECO:0000259" key="6">
    <source>
        <dbReference type="Pfam" id="PF04085"/>
    </source>
</evidence>
<gene>
    <name evidence="7" type="ORF">NCTC11179_03411</name>
</gene>
<accession>A0A378U432</accession>
<feature type="domain" description="Rod shape-determining protein MreC beta-barrel core" evidence="6">
    <location>
        <begin position="112"/>
        <end position="260"/>
    </location>
</feature>
<sequence>MQQIINFFIKNSTKLLFLLLLVISFALVLRTHTFHKSSFISSANGVTGYVYENVNNLKEYMRLKTENDALVLENALLKKQAFNSAVVTDSVPIELPLLTTQEDIYNVIVAKVIKNEFNTKENYLTIKGGEREGITKDLGVINSNGIVGIIQKSSTKYSTVQSILNAKSKINAKIKGSNHFGTLQWDGKSTGYVQLNDIPRLAELFQGDTIVTGGISDIFPENIPIGTIEKAYTTESSNYFTIEVKLFNDMTNLGYVYVIKNNDIKEIIELEEATRNE</sequence>
<evidence type="ECO:0000313" key="8">
    <source>
        <dbReference type="Proteomes" id="UP000255024"/>
    </source>
</evidence>
<dbReference type="PANTHER" id="PTHR34138:SF1">
    <property type="entry name" value="CELL SHAPE-DETERMINING PROTEIN MREC"/>
    <property type="match status" value="1"/>
</dbReference>
<comment type="similarity">
    <text evidence="1 5">Belongs to the MreC family.</text>
</comment>